<keyword evidence="7" id="KW-0675">Receptor</keyword>
<reference evidence="12" key="1">
    <citation type="submission" date="2024-02" db="UniProtKB">
        <authorList>
            <consortium name="WormBaseParasite"/>
        </authorList>
    </citation>
    <scope>IDENTIFICATION</scope>
</reference>
<evidence type="ECO:0000256" key="3">
    <source>
        <dbReference type="ARBA" id="ARBA00022833"/>
    </source>
</evidence>
<dbReference type="GO" id="GO:0003700">
    <property type="term" value="F:DNA-binding transcription factor activity"/>
    <property type="evidence" value="ECO:0007669"/>
    <property type="project" value="InterPro"/>
</dbReference>
<keyword evidence="11" id="KW-1185">Reference proteome</keyword>
<proteinExistence type="predicted"/>
<dbReference type="GO" id="GO:0008270">
    <property type="term" value="F:zinc ion binding"/>
    <property type="evidence" value="ECO:0007669"/>
    <property type="project" value="UniProtKB-KW"/>
</dbReference>
<dbReference type="AlphaFoldDB" id="A0AAF3J3V0"/>
<evidence type="ECO:0000256" key="6">
    <source>
        <dbReference type="ARBA" id="ARBA00023163"/>
    </source>
</evidence>
<accession>A0AAF3J3V0</accession>
<dbReference type="PANTHER" id="PTHR46587:SF5">
    <property type="entry name" value="NUCLEAR HORMONE RECEPTOR FAMILY"/>
    <property type="match status" value="1"/>
</dbReference>
<keyword evidence="3" id="KW-0862">Zinc</keyword>
<dbReference type="PROSITE" id="PS51030">
    <property type="entry name" value="NUCLEAR_REC_DBD_2"/>
    <property type="match status" value="1"/>
</dbReference>
<evidence type="ECO:0000313" key="12">
    <source>
        <dbReference type="WBParaSite" id="MBELARI_LOCUS14511"/>
    </source>
</evidence>
<keyword evidence="6" id="KW-0804">Transcription</keyword>
<evidence type="ECO:0000256" key="9">
    <source>
        <dbReference type="SAM" id="MobiDB-lite"/>
    </source>
</evidence>
<dbReference type="InterPro" id="IPR001628">
    <property type="entry name" value="Znf_hrmn_rcpt"/>
</dbReference>
<feature type="domain" description="Nuclear receptor" evidence="10">
    <location>
        <begin position="38"/>
        <end position="114"/>
    </location>
</feature>
<keyword evidence="1" id="KW-0479">Metal-binding</keyword>
<evidence type="ECO:0000256" key="4">
    <source>
        <dbReference type="ARBA" id="ARBA00023015"/>
    </source>
</evidence>
<dbReference type="Proteomes" id="UP000887575">
    <property type="component" value="Unassembled WGS sequence"/>
</dbReference>
<dbReference type="WBParaSite" id="MBELARI_LOCUS14511">
    <property type="protein sequence ID" value="MBELARI_LOCUS14511"/>
    <property type="gene ID" value="MBELARI_LOCUS14511"/>
</dbReference>
<protein>
    <recommendedName>
        <fullName evidence="10">Nuclear receptor domain-containing protein</fullName>
    </recommendedName>
</protein>
<keyword evidence="5" id="KW-0238">DNA-binding</keyword>
<keyword evidence="2" id="KW-0863">Zinc-finger</keyword>
<evidence type="ECO:0000256" key="2">
    <source>
        <dbReference type="ARBA" id="ARBA00022771"/>
    </source>
</evidence>
<keyword evidence="4" id="KW-0805">Transcription regulation</keyword>
<evidence type="ECO:0000313" key="11">
    <source>
        <dbReference type="Proteomes" id="UP000887575"/>
    </source>
</evidence>
<evidence type="ECO:0000256" key="1">
    <source>
        <dbReference type="ARBA" id="ARBA00022723"/>
    </source>
</evidence>
<dbReference type="Gene3D" id="3.30.50.10">
    <property type="entry name" value="Erythroid Transcription Factor GATA-1, subunit A"/>
    <property type="match status" value="1"/>
</dbReference>
<dbReference type="PANTHER" id="PTHR46587">
    <property type="entry name" value="NUCLEAR HORMONE RECEPTOR FAMILY"/>
    <property type="match status" value="1"/>
</dbReference>
<keyword evidence="8" id="KW-0539">Nucleus</keyword>
<dbReference type="Pfam" id="PF00105">
    <property type="entry name" value="zf-C4"/>
    <property type="match status" value="1"/>
</dbReference>
<feature type="region of interest" description="Disordered" evidence="9">
    <location>
        <begin position="121"/>
        <end position="144"/>
    </location>
</feature>
<name>A0AAF3J3V0_9BILA</name>
<dbReference type="GO" id="GO:0043565">
    <property type="term" value="F:sequence-specific DNA binding"/>
    <property type="evidence" value="ECO:0007669"/>
    <property type="project" value="InterPro"/>
</dbReference>
<evidence type="ECO:0000256" key="8">
    <source>
        <dbReference type="ARBA" id="ARBA00023242"/>
    </source>
</evidence>
<organism evidence="11 12">
    <name type="scientific">Mesorhabditis belari</name>
    <dbReference type="NCBI Taxonomy" id="2138241"/>
    <lineage>
        <taxon>Eukaryota</taxon>
        <taxon>Metazoa</taxon>
        <taxon>Ecdysozoa</taxon>
        <taxon>Nematoda</taxon>
        <taxon>Chromadorea</taxon>
        <taxon>Rhabditida</taxon>
        <taxon>Rhabditina</taxon>
        <taxon>Rhabditomorpha</taxon>
        <taxon>Rhabditoidea</taxon>
        <taxon>Rhabditidae</taxon>
        <taxon>Mesorhabditinae</taxon>
        <taxon>Mesorhabditis</taxon>
    </lineage>
</organism>
<sequence>MENTDEACKDAKEILLSQLTTRKGSKETDSPQSSKAVVQMCKVCENVPGIPIYRSIACGSCRIFFLRHSIPQKRMLCKFDNNCCHKSSKAQVRCVACRYKKCLSAGLQPLLAGRRKHCRRKANDSAKDSPGKASSTTDEDSNELVEQHTQNIVRSIAQRGEALASSCCVYKTGGLCGRLAADVFFQ</sequence>
<evidence type="ECO:0000256" key="5">
    <source>
        <dbReference type="ARBA" id="ARBA00023125"/>
    </source>
</evidence>
<evidence type="ECO:0000259" key="10">
    <source>
        <dbReference type="PROSITE" id="PS51030"/>
    </source>
</evidence>
<evidence type="ECO:0000256" key="7">
    <source>
        <dbReference type="ARBA" id="ARBA00023170"/>
    </source>
</evidence>
<dbReference type="InterPro" id="IPR013088">
    <property type="entry name" value="Znf_NHR/GATA"/>
</dbReference>
<feature type="compositionally biased region" description="Basic and acidic residues" evidence="9">
    <location>
        <begin position="121"/>
        <end position="130"/>
    </location>
</feature>
<dbReference type="SMART" id="SM00399">
    <property type="entry name" value="ZnF_C4"/>
    <property type="match status" value="1"/>
</dbReference>
<dbReference type="SUPFAM" id="SSF57716">
    <property type="entry name" value="Glucocorticoid receptor-like (DNA-binding domain)"/>
    <property type="match status" value="1"/>
</dbReference>